<feature type="non-terminal residue" evidence="4">
    <location>
        <position position="55"/>
    </location>
</feature>
<evidence type="ECO:0000256" key="3">
    <source>
        <dbReference type="ARBA" id="ARBA00048248"/>
    </source>
</evidence>
<gene>
    <name evidence="4" type="ORF">KI387_038491</name>
</gene>
<dbReference type="OMA" id="DHFTNDE"/>
<dbReference type="AlphaFoldDB" id="A0AA38CEC5"/>
<proteinExistence type="predicted"/>
<dbReference type="GO" id="GO:0004831">
    <property type="term" value="F:tyrosine-tRNA ligase activity"/>
    <property type="evidence" value="ECO:0007669"/>
    <property type="project" value="UniProtKB-EC"/>
</dbReference>
<dbReference type="EMBL" id="JAHRHJ020000011">
    <property type="protein sequence ID" value="KAH9294903.1"/>
    <property type="molecule type" value="Genomic_DNA"/>
</dbReference>
<reference evidence="4 5" key="1">
    <citation type="journal article" date="2021" name="Nat. Plants">
        <title>The Taxus genome provides insights into paclitaxel biosynthesis.</title>
        <authorList>
            <person name="Xiong X."/>
            <person name="Gou J."/>
            <person name="Liao Q."/>
            <person name="Li Y."/>
            <person name="Zhou Q."/>
            <person name="Bi G."/>
            <person name="Li C."/>
            <person name="Du R."/>
            <person name="Wang X."/>
            <person name="Sun T."/>
            <person name="Guo L."/>
            <person name="Liang H."/>
            <person name="Lu P."/>
            <person name="Wu Y."/>
            <person name="Zhang Z."/>
            <person name="Ro D.K."/>
            <person name="Shang Y."/>
            <person name="Huang S."/>
            <person name="Yan J."/>
        </authorList>
    </citation>
    <scope>NUCLEOTIDE SEQUENCE [LARGE SCALE GENOMIC DNA]</scope>
    <source>
        <strain evidence="4">Ta-2019</strain>
    </source>
</reference>
<evidence type="ECO:0000313" key="5">
    <source>
        <dbReference type="Proteomes" id="UP000824469"/>
    </source>
</evidence>
<protein>
    <recommendedName>
        <fullName evidence="1">tyrosine--tRNA ligase</fullName>
        <ecNumber evidence="1">6.1.1.1</ecNumber>
    </recommendedName>
    <alternativeName>
        <fullName evidence="2">Tyrosyl-tRNA synthetase</fullName>
    </alternativeName>
</protein>
<dbReference type="InterPro" id="IPR050489">
    <property type="entry name" value="Tyr-tRNA_synthase"/>
</dbReference>
<organism evidence="4 5">
    <name type="scientific">Taxus chinensis</name>
    <name type="common">Chinese yew</name>
    <name type="synonym">Taxus wallichiana var. chinensis</name>
    <dbReference type="NCBI Taxonomy" id="29808"/>
    <lineage>
        <taxon>Eukaryota</taxon>
        <taxon>Viridiplantae</taxon>
        <taxon>Streptophyta</taxon>
        <taxon>Embryophyta</taxon>
        <taxon>Tracheophyta</taxon>
        <taxon>Spermatophyta</taxon>
        <taxon>Pinopsida</taxon>
        <taxon>Pinidae</taxon>
        <taxon>Conifers II</taxon>
        <taxon>Cupressales</taxon>
        <taxon>Taxaceae</taxon>
        <taxon>Taxus</taxon>
    </lineage>
</organism>
<evidence type="ECO:0000256" key="1">
    <source>
        <dbReference type="ARBA" id="ARBA00013160"/>
    </source>
</evidence>
<dbReference type="GO" id="GO:0005737">
    <property type="term" value="C:cytoplasm"/>
    <property type="evidence" value="ECO:0007669"/>
    <property type="project" value="TreeGrafter"/>
</dbReference>
<sequence length="55" mass="6140">MYATMEELSTDYESGALHPADVKPSLSKALNQILQPVRDHFKANAVAKDLLKRVK</sequence>
<comment type="caution">
    <text evidence="4">The sequence shown here is derived from an EMBL/GenBank/DDBJ whole genome shotgun (WGS) entry which is preliminary data.</text>
</comment>
<keyword evidence="5" id="KW-1185">Reference proteome</keyword>
<feature type="non-terminal residue" evidence="4">
    <location>
        <position position="1"/>
    </location>
</feature>
<evidence type="ECO:0000313" key="4">
    <source>
        <dbReference type="EMBL" id="KAH9294903.1"/>
    </source>
</evidence>
<dbReference type="InterPro" id="IPR014729">
    <property type="entry name" value="Rossmann-like_a/b/a_fold"/>
</dbReference>
<evidence type="ECO:0000256" key="2">
    <source>
        <dbReference type="ARBA" id="ARBA00033323"/>
    </source>
</evidence>
<dbReference type="Gene3D" id="3.40.50.620">
    <property type="entry name" value="HUPs"/>
    <property type="match status" value="1"/>
</dbReference>
<name>A0AA38CEC5_TAXCH</name>
<dbReference type="EC" id="6.1.1.1" evidence="1"/>
<dbReference type="PANTHER" id="PTHR46264:SF4">
    <property type="entry name" value="TYROSINE--TRNA LIGASE, CYTOPLASMIC"/>
    <property type="match status" value="1"/>
</dbReference>
<dbReference type="Proteomes" id="UP000824469">
    <property type="component" value="Unassembled WGS sequence"/>
</dbReference>
<comment type="catalytic activity">
    <reaction evidence="3">
        <text>tRNA(Tyr) + L-tyrosine + ATP = L-tyrosyl-tRNA(Tyr) + AMP + diphosphate + H(+)</text>
        <dbReference type="Rhea" id="RHEA:10220"/>
        <dbReference type="Rhea" id="RHEA-COMP:9706"/>
        <dbReference type="Rhea" id="RHEA-COMP:9707"/>
        <dbReference type="ChEBI" id="CHEBI:15378"/>
        <dbReference type="ChEBI" id="CHEBI:30616"/>
        <dbReference type="ChEBI" id="CHEBI:33019"/>
        <dbReference type="ChEBI" id="CHEBI:58315"/>
        <dbReference type="ChEBI" id="CHEBI:78442"/>
        <dbReference type="ChEBI" id="CHEBI:78536"/>
        <dbReference type="ChEBI" id="CHEBI:456215"/>
        <dbReference type="EC" id="6.1.1.1"/>
    </reaction>
</comment>
<dbReference type="GO" id="GO:0006437">
    <property type="term" value="P:tyrosyl-tRNA aminoacylation"/>
    <property type="evidence" value="ECO:0007669"/>
    <property type="project" value="TreeGrafter"/>
</dbReference>
<accession>A0AA38CEC5</accession>
<dbReference type="PANTHER" id="PTHR46264">
    <property type="entry name" value="TYROSINE-TRNA LIGASE"/>
    <property type="match status" value="1"/>
</dbReference>
<dbReference type="SUPFAM" id="SSF52374">
    <property type="entry name" value="Nucleotidylyl transferase"/>
    <property type="match status" value="1"/>
</dbReference>